<dbReference type="Proteomes" id="UP001364472">
    <property type="component" value="Unassembled WGS sequence"/>
</dbReference>
<keyword evidence="5" id="KW-0902">Two-component regulatory system</keyword>
<reference evidence="7 8" key="1">
    <citation type="journal article" date="2016" name="Antonie Van Leeuwenhoek">
        <title>Denitratimonas tolerans gen. nov., sp. nov., a denitrifying bacterium isolated from a bioreactor for tannery wastewater treatment.</title>
        <authorList>
            <person name="Han S.I."/>
            <person name="Kim J.O."/>
            <person name="Lee Y.R."/>
            <person name="Ekpeghere K.I."/>
            <person name="Koh S.C."/>
            <person name="Whang K.S."/>
        </authorList>
    </citation>
    <scope>NUCLEOTIDE SEQUENCE [LARGE SCALE GENOMIC DNA]</scope>
    <source>
        <strain evidence="7 8">KACC 17565</strain>
    </source>
</reference>
<organism evidence="7 8">
    <name type="scientific">Denitratimonas tolerans</name>
    <dbReference type="NCBI Taxonomy" id="1338420"/>
    <lineage>
        <taxon>Bacteria</taxon>
        <taxon>Pseudomonadati</taxon>
        <taxon>Pseudomonadota</taxon>
        <taxon>Gammaproteobacteria</taxon>
        <taxon>Lysobacterales</taxon>
        <taxon>Lysobacteraceae</taxon>
        <taxon>Denitratimonas</taxon>
    </lineage>
</organism>
<gene>
    <name evidence="7" type="ORF">WB794_12245</name>
</gene>
<comment type="catalytic activity">
    <reaction evidence="1">
        <text>ATP + protein L-histidine = ADP + protein N-phospho-L-histidine.</text>
        <dbReference type="EC" id="2.7.13.3"/>
    </reaction>
</comment>
<keyword evidence="4" id="KW-0418">Kinase</keyword>
<evidence type="ECO:0000256" key="5">
    <source>
        <dbReference type="ARBA" id="ARBA00023012"/>
    </source>
</evidence>
<proteinExistence type="predicted"/>
<dbReference type="GO" id="GO:0000160">
    <property type="term" value="P:phosphorelay signal transduction system"/>
    <property type="evidence" value="ECO:0007669"/>
    <property type="project" value="UniProtKB-KW"/>
</dbReference>
<dbReference type="CDD" id="cd16917">
    <property type="entry name" value="HATPase_UhpB-NarQ-NarX-like"/>
    <property type="match status" value="1"/>
</dbReference>
<dbReference type="SUPFAM" id="SSF55874">
    <property type="entry name" value="ATPase domain of HSP90 chaperone/DNA topoisomerase II/histidine kinase"/>
    <property type="match status" value="1"/>
</dbReference>
<sequence length="232" mass="25440">MSLVAVALALALWRTRARVRRAQAHAEDERATREAALRAEATAFERERIYSDLHDDLGARLLGLIHDAPTPQQADQARAILQDLRDVVTRSRGTPGTLGDVLADIRSEAVQRLAAVDIGLVWQEIDVLPDPPLDTERALHLHRIVREAISNTIRHAQARRLRVRLRFSGGQLGLELTDDGEGMEATAARTGSGMRSMRDRAAELAGEIRWTPGTEGGTKVLLSMPLQSDGGQ</sequence>
<keyword evidence="7" id="KW-0547">Nucleotide-binding</keyword>
<accession>A0AAW9RAD7</accession>
<dbReference type="Pfam" id="PF02518">
    <property type="entry name" value="HATPase_c"/>
    <property type="match status" value="1"/>
</dbReference>
<dbReference type="InterPro" id="IPR003594">
    <property type="entry name" value="HATPase_dom"/>
</dbReference>
<evidence type="ECO:0000256" key="3">
    <source>
        <dbReference type="ARBA" id="ARBA00022679"/>
    </source>
</evidence>
<dbReference type="GO" id="GO:0004673">
    <property type="term" value="F:protein histidine kinase activity"/>
    <property type="evidence" value="ECO:0007669"/>
    <property type="project" value="UniProtKB-EC"/>
</dbReference>
<dbReference type="Gene3D" id="3.30.565.10">
    <property type="entry name" value="Histidine kinase-like ATPase, C-terminal domain"/>
    <property type="match status" value="1"/>
</dbReference>
<dbReference type="InterPro" id="IPR036890">
    <property type="entry name" value="HATPase_C_sf"/>
</dbReference>
<dbReference type="PANTHER" id="PTHR24421:SF10">
    <property type="entry name" value="NITRATE_NITRITE SENSOR PROTEIN NARQ"/>
    <property type="match status" value="1"/>
</dbReference>
<evidence type="ECO:0000256" key="4">
    <source>
        <dbReference type="ARBA" id="ARBA00022777"/>
    </source>
</evidence>
<dbReference type="EC" id="2.7.13.3" evidence="2"/>
<evidence type="ECO:0000313" key="8">
    <source>
        <dbReference type="Proteomes" id="UP001364472"/>
    </source>
</evidence>
<dbReference type="InterPro" id="IPR050482">
    <property type="entry name" value="Sensor_HK_TwoCompSys"/>
</dbReference>
<protein>
    <recommendedName>
        <fullName evidence="2">histidine kinase</fullName>
        <ecNumber evidence="2">2.7.13.3</ecNumber>
    </recommendedName>
</protein>
<feature type="domain" description="Histidine kinase" evidence="6">
    <location>
        <begin position="141"/>
        <end position="228"/>
    </location>
</feature>
<dbReference type="RefSeq" id="WP_337336146.1">
    <property type="nucleotide sequence ID" value="NZ_JBBDHC010000020.1"/>
</dbReference>
<comment type="caution">
    <text evidence="7">The sequence shown here is derived from an EMBL/GenBank/DDBJ whole genome shotgun (WGS) entry which is preliminary data.</text>
</comment>
<dbReference type="EMBL" id="JBBDHC010000020">
    <property type="protein sequence ID" value="MEJ1250443.1"/>
    <property type="molecule type" value="Genomic_DNA"/>
</dbReference>
<dbReference type="GO" id="GO:0005524">
    <property type="term" value="F:ATP binding"/>
    <property type="evidence" value="ECO:0007669"/>
    <property type="project" value="UniProtKB-KW"/>
</dbReference>
<dbReference type="PANTHER" id="PTHR24421">
    <property type="entry name" value="NITRATE/NITRITE SENSOR PROTEIN NARX-RELATED"/>
    <property type="match status" value="1"/>
</dbReference>
<evidence type="ECO:0000256" key="1">
    <source>
        <dbReference type="ARBA" id="ARBA00000085"/>
    </source>
</evidence>
<dbReference type="InterPro" id="IPR005467">
    <property type="entry name" value="His_kinase_dom"/>
</dbReference>
<keyword evidence="3" id="KW-0808">Transferase</keyword>
<dbReference type="AlphaFoldDB" id="A0AAW9RAD7"/>
<keyword evidence="8" id="KW-1185">Reference proteome</keyword>
<dbReference type="PROSITE" id="PS50109">
    <property type="entry name" value="HIS_KIN"/>
    <property type="match status" value="1"/>
</dbReference>
<evidence type="ECO:0000256" key="2">
    <source>
        <dbReference type="ARBA" id="ARBA00012438"/>
    </source>
</evidence>
<name>A0AAW9RAD7_9GAMM</name>
<evidence type="ECO:0000313" key="7">
    <source>
        <dbReference type="EMBL" id="MEJ1250443.1"/>
    </source>
</evidence>
<keyword evidence="7" id="KW-0067">ATP-binding</keyword>
<dbReference type="SMART" id="SM00387">
    <property type="entry name" value="HATPase_c"/>
    <property type="match status" value="1"/>
</dbReference>
<evidence type="ECO:0000259" key="6">
    <source>
        <dbReference type="PROSITE" id="PS50109"/>
    </source>
</evidence>